<dbReference type="AlphaFoldDB" id="A0A9Q1C2G1"/>
<reference evidence="1" key="1">
    <citation type="submission" date="2021-10" db="EMBL/GenBank/DDBJ databases">
        <title>Tropical sea cucumber genome reveals ecological adaptation and Cuvierian tubules defense mechanism.</title>
        <authorList>
            <person name="Chen T."/>
        </authorList>
    </citation>
    <scope>NUCLEOTIDE SEQUENCE</scope>
    <source>
        <strain evidence="1">Nanhai2018</strain>
        <tissue evidence="1">Muscle</tissue>
    </source>
</reference>
<evidence type="ECO:0000313" key="2">
    <source>
        <dbReference type="Proteomes" id="UP001152320"/>
    </source>
</evidence>
<organism evidence="1 2">
    <name type="scientific">Holothuria leucospilota</name>
    <name type="common">Black long sea cucumber</name>
    <name type="synonym">Mertensiothuria leucospilota</name>
    <dbReference type="NCBI Taxonomy" id="206669"/>
    <lineage>
        <taxon>Eukaryota</taxon>
        <taxon>Metazoa</taxon>
        <taxon>Echinodermata</taxon>
        <taxon>Eleutherozoa</taxon>
        <taxon>Echinozoa</taxon>
        <taxon>Holothuroidea</taxon>
        <taxon>Aspidochirotacea</taxon>
        <taxon>Aspidochirotida</taxon>
        <taxon>Holothuriidae</taxon>
        <taxon>Holothuria</taxon>
    </lineage>
</organism>
<protein>
    <submittedName>
        <fullName evidence="1">Uncharacterized protein</fullName>
    </submittedName>
</protein>
<name>A0A9Q1C2G1_HOLLE</name>
<evidence type="ECO:0000313" key="1">
    <source>
        <dbReference type="EMBL" id="KAJ8036889.1"/>
    </source>
</evidence>
<sequence>MADNSIDAELAALHVVMSDWNLHARTADGGLVLPSVYFEEDEDENEQTEKLEVESEGMMEENEDLKKQGLLLCGLEYVFGTLIAIEDHVGMSLCGWLSSEGCYWSLQVAGA</sequence>
<dbReference type="Proteomes" id="UP001152320">
    <property type="component" value="Chromosome 8"/>
</dbReference>
<gene>
    <name evidence="1" type="ORF">HOLleu_17547</name>
</gene>
<accession>A0A9Q1C2G1</accession>
<dbReference type="EMBL" id="JAIZAY010000008">
    <property type="protein sequence ID" value="KAJ8036889.1"/>
    <property type="molecule type" value="Genomic_DNA"/>
</dbReference>
<proteinExistence type="predicted"/>
<keyword evidence="2" id="KW-1185">Reference proteome</keyword>
<comment type="caution">
    <text evidence="1">The sequence shown here is derived from an EMBL/GenBank/DDBJ whole genome shotgun (WGS) entry which is preliminary data.</text>
</comment>